<protein>
    <submittedName>
        <fullName evidence="7">UvrD-helicase domain-containing protein</fullName>
    </submittedName>
</protein>
<organism evidence="7 8">
    <name type="scientific">Candidatus Blautia avicola</name>
    <dbReference type="NCBI Taxonomy" id="2838483"/>
    <lineage>
        <taxon>Bacteria</taxon>
        <taxon>Bacillati</taxon>
        <taxon>Bacillota</taxon>
        <taxon>Clostridia</taxon>
        <taxon>Lachnospirales</taxon>
        <taxon>Lachnospiraceae</taxon>
        <taxon>Blautia</taxon>
    </lineage>
</organism>
<dbReference type="GO" id="GO:0003677">
    <property type="term" value="F:DNA binding"/>
    <property type="evidence" value="ECO:0007669"/>
    <property type="project" value="InterPro"/>
</dbReference>
<sequence length="92" mass="10368">MKMNSAQEKAVRHFKGPMMLLAGPGSGKTATMTRRVENLLENYQVNPGNILVVTFTKAAAREMKDRFERLCEEAGLKADYRRVTFGTFHGVF</sequence>
<dbReference type="Gene3D" id="3.40.50.300">
    <property type="entry name" value="P-loop containing nucleotide triphosphate hydrolases"/>
    <property type="match status" value="1"/>
</dbReference>
<evidence type="ECO:0000256" key="3">
    <source>
        <dbReference type="ARBA" id="ARBA00022806"/>
    </source>
</evidence>
<evidence type="ECO:0000256" key="2">
    <source>
        <dbReference type="ARBA" id="ARBA00022801"/>
    </source>
</evidence>
<keyword evidence="1 5" id="KW-0547">Nucleotide-binding</keyword>
<name>A0A9D2TXR9_9FIRM</name>
<dbReference type="CDD" id="cd17932">
    <property type="entry name" value="DEXQc_UvrD"/>
    <property type="match status" value="1"/>
</dbReference>
<proteinExistence type="predicted"/>
<dbReference type="InterPro" id="IPR027417">
    <property type="entry name" value="P-loop_NTPase"/>
</dbReference>
<dbReference type="GO" id="GO:0000725">
    <property type="term" value="P:recombinational repair"/>
    <property type="evidence" value="ECO:0007669"/>
    <property type="project" value="TreeGrafter"/>
</dbReference>
<feature type="binding site" evidence="5">
    <location>
        <begin position="22"/>
        <end position="29"/>
    </location>
    <ligand>
        <name>ATP</name>
        <dbReference type="ChEBI" id="CHEBI:30616"/>
    </ligand>
</feature>
<comment type="caution">
    <text evidence="7">The sequence shown here is derived from an EMBL/GenBank/DDBJ whole genome shotgun (WGS) entry which is preliminary data.</text>
</comment>
<feature type="non-terminal residue" evidence="7">
    <location>
        <position position="92"/>
    </location>
</feature>
<keyword evidence="3 5" id="KW-0347">Helicase</keyword>
<dbReference type="Proteomes" id="UP000823892">
    <property type="component" value="Unassembled WGS sequence"/>
</dbReference>
<evidence type="ECO:0000313" key="7">
    <source>
        <dbReference type="EMBL" id="HJD28979.1"/>
    </source>
</evidence>
<evidence type="ECO:0000313" key="8">
    <source>
        <dbReference type="Proteomes" id="UP000823892"/>
    </source>
</evidence>
<dbReference type="GO" id="GO:0005524">
    <property type="term" value="F:ATP binding"/>
    <property type="evidence" value="ECO:0007669"/>
    <property type="project" value="UniProtKB-UniRule"/>
</dbReference>
<gene>
    <name evidence="7" type="ORF">H9914_08320</name>
</gene>
<keyword evidence="4 5" id="KW-0067">ATP-binding</keyword>
<keyword evidence="2 5" id="KW-0378">Hydrolase</keyword>
<evidence type="ECO:0000256" key="1">
    <source>
        <dbReference type="ARBA" id="ARBA00022741"/>
    </source>
</evidence>
<dbReference type="EMBL" id="DWUY01000188">
    <property type="protein sequence ID" value="HJD28979.1"/>
    <property type="molecule type" value="Genomic_DNA"/>
</dbReference>
<feature type="domain" description="UvrD-like helicase ATP-binding" evidence="6">
    <location>
        <begin position="1"/>
        <end position="92"/>
    </location>
</feature>
<accession>A0A9D2TXR9</accession>
<dbReference type="InterPro" id="IPR014016">
    <property type="entry name" value="UvrD-like_ATP-bd"/>
</dbReference>
<dbReference type="SUPFAM" id="SSF52540">
    <property type="entry name" value="P-loop containing nucleoside triphosphate hydrolases"/>
    <property type="match status" value="1"/>
</dbReference>
<dbReference type="GO" id="GO:0043138">
    <property type="term" value="F:3'-5' DNA helicase activity"/>
    <property type="evidence" value="ECO:0007669"/>
    <property type="project" value="TreeGrafter"/>
</dbReference>
<dbReference type="AlphaFoldDB" id="A0A9D2TXR9"/>
<dbReference type="GO" id="GO:0016787">
    <property type="term" value="F:hydrolase activity"/>
    <property type="evidence" value="ECO:0007669"/>
    <property type="project" value="UniProtKB-UniRule"/>
</dbReference>
<dbReference type="InterPro" id="IPR000212">
    <property type="entry name" value="DNA_helicase_UvrD/REP"/>
</dbReference>
<evidence type="ECO:0000256" key="5">
    <source>
        <dbReference type="PROSITE-ProRule" id="PRU00560"/>
    </source>
</evidence>
<reference evidence="7" key="1">
    <citation type="journal article" date="2021" name="PeerJ">
        <title>Extensive microbial diversity within the chicken gut microbiome revealed by metagenomics and culture.</title>
        <authorList>
            <person name="Gilroy R."/>
            <person name="Ravi A."/>
            <person name="Getino M."/>
            <person name="Pursley I."/>
            <person name="Horton D.L."/>
            <person name="Alikhan N.F."/>
            <person name="Baker D."/>
            <person name="Gharbi K."/>
            <person name="Hall N."/>
            <person name="Watson M."/>
            <person name="Adriaenssens E.M."/>
            <person name="Foster-Nyarko E."/>
            <person name="Jarju S."/>
            <person name="Secka A."/>
            <person name="Antonio M."/>
            <person name="Oren A."/>
            <person name="Chaudhuri R.R."/>
            <person name="La Ragione R."/>
            <person name="Hildebrand F."/>
            <person name="Pallen M.J."/>
        </authorList>
    </citation>
    <scope>NUCLEOTIDE SEQUENCE</scope>
    <source>
        <strain evidence="7">ChiBcec6-4105</strain>
    </source>
</reference>
<evidence type="ECO:0000259" key="6">
    <source>
        <dbReference type="PROSITE" id="PS51198"/>
    </source>
</evidence>
<dbReference type="PANTHER" id="PTHR11070">
    <property type="entry name" value="UVRD / RECB / PCRA DNA HELICASE FAMILY MEMBER"/>
    <property type="match status" value="1"/>
</dbReference>
<dbReference type="PANTHER" id="PTHR11070:SF2">
    <property type="entry name" value="ATP-DEPENDENT DNA HELICASE SRS2"/>
    <property type="match status" value="1"/>
</dbReference>
<dbReference type="PROSITE" id="PS51198">
    <property type="entry name" value="UVRD_HELICASE_ATP_BIND"/>
    <property type="match status" value="1"/>
</dbReference>
<evidence type="ECO:0000256" key="4">
    <source>
        <dbReference type="ARBA" id="ARBA00022840"/>
    </source>
</evidence>
<dbReference type="Pfam" id="PF00580">
    <property type="entry name" value="UvrD-helicase"/>
    <property type="match status" value="1"/>
</dbReference>
<reference evidence="7" key="2">
    <citation type="submission" date="2021-04" db="EMBL/GenBank/DDBJ databases">
        <authorList>
            <person name="Gilroy R."/>
        </authorList>
    </citation>
    <scope>NUCLEOTIDE SEQUENCE</scope>
    <source>
        <strain evidence="7">ChiBcec6-4105</strain>
    </source>
</reference>